<reference evidence="1 2" key="1">
    <citation type="submission" date="2024-04" db="EMBL/GenBank/DDBJ databases">
        <authorList>
            <person name="Waldvogel A.-M."/>
            <person name="Schoenle A."/>
        </authorList>
    </citation>
    <scope>NUCLEOTIDE SEQUENCE [LARGE SCALE GENOMIC DNA]</scope>
</reference>
<keyword evidence="2" id="KW-1185">Reference proteome</keyword>
<dbReference type="EMBL" id="OZ035839">
    <property type="protein sequence ID" value="CAL1586957.1"/>
    <property type="molecule type" value="Genomic_DNA"/>
</dbReference>
<evidence type="ECO:0000313" key="1">
    <source>
        <dbReference type="EMBL" id="CAL1586957.1"/>
    </source>
</evidence>
<gene>
    <name evidence="1" type="ORF">KC01_LOCUS16938</name>
</gene>
<organism evidence="1 2">
    <name type="scientific">Knipowitschia caucasica</name>
    <name type="common">Caucasian dwarf goby</name>
    <name type="synonym">Pomatoschistus caucasicus</name>
    <dbReference type="NCBI Taxonomy" id="637954"/>
    <lineage>
        <taxon>Eukaryota</taxon>
        <taxon>Metazoa</taxon>
        <taxon>Chordata</taxon>
        <taxon>Craniata</taxon>
        <taxon>Vertebrata</taxon>
        <taxon>Euteleostomi</taxon>
        <taxon>Actinopterygii</taxon>
        <taxon>Neopterygii</taxon>
        <taxon>Teleostei</taxon>
        <taxon>Neoteleostei</taxon>
        <taxon>Acanthomorphata</taxon>
        <taxon>Gobiaria</taxon>
        <taxon>Gobiiformes</taxon>
        <taxon>Gobioidei</taxon>
        <taxon>Gobiidae</taxon>
        <taxon>Gobiinae</taxon>
        <taxon>Knipowitschia</taxon>
    </lineage>
</organism>
<evidence type="ECO:0000313" key="2">
    <source>
        <dbReference type="Proteomes" id="UP001497482"/>
    </source>
</evidence>
<protein>
    <submittedName>
        <fullName evidence="1">Uncharacterized protein</fullName>
    </submittedName>
</protein>
<accession>A0AAV2KFI5</accession>
<dbReference type="AlphaFoldDB" id="A0AAV2KFI5"/>
<proteinExistence type="predicted"/>
<dbReference type="Proteomes" id="UP001497482">
    <property type="component" value="Chromosome 17"/>
</dbReference>
<name>A0AAV2KFI5_KNICA</name>
<sequence length="95" mass="10571">MVQGSFELSVRVHHSENSDRWQFCDAPWGLEYGADKLLQLRLLHNPHGELAAAYLWPFPGLAVWRALSPPVQLPGELHSGSEGEQDAHIDVAFLG</sequence>